<dbReference type="SMART" id="SM00382">
    <property type="entry name" value="AAA"/>
    <property type="match status" value="1"/>
</dbReference>
<evidence type="ECO:0000313" key="2">
    <source>
        <dbReference type="EMBL" id="MFD1312381.1"/>
    </source>
</evidence>
<dbReference type="InterPro" id="IPR003593">
    <property type="entry name" value="AAA+_ATPase"/>
</dbReference>
<keyword evidence="2" id="KW-0547">Nucleotide-binding</keyword>
<dbReference type="PANTHER" id="PTHR30050:SF4">
    <property type="entry name" value="ATP-BINDING PROTEIN RV3427C IN INSERTION SEQUENCE-RELATED"/>
    <property type="match status" value="1"/>
</dbReference>
<evidence type="ECO:0000313" key="3">
    <source>
        <dbReference type="Proteomes" id="UP001597058"/>
    </source>
</evidence>
<accession>A0ABW3XS16</accession>
<dbReference type="PANTHER" id="PTHR30050">
    <property type="entry name" value="CHROMOSOMAL REPLICATION INITIATOR PROTEIN DNAA"/>
    <property type="match status" value="1"/>
</dbReference>
<keyword evidence="2" id="KW-0067">ATP-binding</keyword>
<name>A0ABW3XS16_9ACTN</name>
<proteinExistence type="predicted"/>
<comment type="caution">
    <text evidence="2">The sequence shown here is derived from an EMBL/GenBank/DDBJ whole genome shotgun (WGS) entry which is preliminary data.</text>
</comment>
<feature type="domain" description="AAA+ ATPase" evidence="1">
    <location>
        <begin position="87"/>
        <end position="211"/>
    </location>
</feature>
<keyword evidence="3" id="KW-1185">Reference proteome</keyword>
<dbReference type="InterPro" id="IPR002611">
    <property type="entry name" value="IstB_ATP-bd"/>
</dbReference>
<reference evidence="3" key="1">
    <citation type="journal article" date="2019" name="Int. J. Syst. Evol. Microbiol.">
        <title>The Global Catalogue of Microorganisms (GCM) 10K type strain sequencing project: providing services to taxonomists for standard genome sequencing and annotation.</title>
        <authorList>
            <consortium name="The Broad Institute Genomics Platform"/>
            <consortium name="The Broad Institute Genome Sequencing Center for Infectious Disease"/>
            <person name="Wu L."/>
            <person name="Ma J."/>
        </authorList>
    </citation>
    <scope>NUCLEOTIDE SEQUENCE [LARGE SCALE GENOMIC DNA]</scope>
    <source>
        <strain evidence="3">CGMCC 4.7020</strain>
    </source>
</reference>
<evidence type="ECO:0000259" key="1">
    <source>
        <dbReference type="SMART" id="SM00382"/>
    </source>
</evidence>
<sequence length="229" mass="25524">MTPVDLTGWNTALDAHNLTPAFINDLTGDPYDHPATARTEIRRANDTIPFIYRTAIADHTEVSSWADRLITTTREQTTGRIVPTIGRHRSLLLLGPTGVGKTHQAYGTLRYLAPTGIRTAWTATSSADLYAALRPRAGVDSESEFRRYAHAPLLLVDDLGAAKSSEWTEEINFRLVNHRYENQLPTIFTSNVLPKELADRVGDRVSSRLIEMCDRVVIQGTDRRRQAAA</sequence>
<dbReference type="Gene3D" id="3.40.50.300">
    <property type="entry name" value="P-loop containing nucleotide triphosphate hydrolases"/>
    <property type="match status" value="1"/>
</dbReference>
<dbReference type="Proteomes" id="UP001597058">
    <property type="component" value="Unassembled WGS sequence"/>
</dbReference>
<dbReference type="EMBL" id="JBHTMM010000117">
    <property type="protein sequence ID" value="MFD1312381.1"/>
    <property type="molecule type" value="Genomic_DNA"/>
</dbReference>
<dbReference type="GO" id="GO:0005524">
    <property type="term" value="F:ATP binding"/>
    <property type="evidence" value="ECO:0007669"/>
    <property type="project" value="UniProtKB-KW"/>
</dbReference>
<dbReference type="SUPFAM" id="SSF52540">
    <property type="entry name" value="P-loop containing nucleoside triphosphate hydrolases"/>
    <property type="match status" value="1"/>
</dbReference>
<dbReference type="InterPro" id="IPR027417">
    <property type="entry name" value="P-loop_NTPase"/>
</dbReference>
<gene>
    <name evidence="2" type="ORF">ACFQ5X_42190</name>
</gene>
<protein>
    <submittedName>
        <fullName evidence="2">ATP-binding protein</fullName>
    </submittedName>
</protein>
<organism evidence="2 3">
    <name type="scientific">Streptomyces kaempferi</name>
    <dbReference type="NCBI Taxonomy" id="333725"/>
    <lineage>
        <taxon>Bacteria</taxon>
        <taxon>Bacillati</taxon>
        <taxon>Actinomycetota</taxon>
        <taxon>Actinomycetes</taxon>
        <taxon>Kitasatosporales</taxon>
        <taxon>Streptomycetaceae</taxon>
        <taxon>Streptomyces</taxon>
    </lineage>
</organism>
<dbReference type="Pfam" id="PF01695">
    <property type="entry name" value="IstB_IS21"/>
    <property type="match status" value="1"/>
</dbReference>
<dbReference type="RefSeq" id="WP_381240914.1">
    <property type="nucleotide sequence ID" value="NZ_JBHSKH010000081.1"/>
</dbReference>